<dbReference type="Proteomes" id="UP000887578">
    <property type="component" value="Unplaced"/>
</dbReference>
<accession>A0A914QFB4</accession>
<dbReference type="AlphaFoldDB" id="A0A914QFB4"/>
<name>A0A914QFB4_9BILA</name>
<sequence>MTDKRRTPQVIIDGAQVMEQNADGSCRKICAMSFAPCTLQGDEFEAKIHDAMRRALERLNRGVSPPGIFRYILRSEHLENQMIGFNNPDYTIMTADELHAHLMRLVQNLMDTRVFRDLICLELIYTAS</sequence>
<protein>
    <submittedName>
        <fullName evidence="2">Uncharacterized protein</fullName>
    </submittedName>
</protein>
<evidence type="ECO:0000313" key="2">
    <source>
        <dbReference type="WBParaSite" id="PDA_v2.g30401.t1"/>
    </source>
</evidence>
<dbReference type="WBParaSite" id="PDA_v2.g30401.t1">
    <property type="protein sequence ID" value="PDA_v2.g30401.t1"/>
    <property type="gene ID" value="PDA_v2.g30401"/>
</dbReference>
<evidence type="ECO:0000313" key="1">
    <source>
        <dbReference type="Proteomes" id="UP000887578"/>
    </source>
</evidence>
<keyword evidence="1" id="KW-1185">Reference proteome</keyword>
<reference evidence="2" key="1">
    <citation type="submission" date="2022-11" db="UniProtKB">
        <authorList>
            <consortium name="WormBaseParasite"/>
        </authorList>
    </citation>
    <scope>IDENTIFICATION</scope>
</reference>
<organism evidence="1 2">
    <name type="scientific">Panagrolaimus davidi</name>
    <dbReference type="NCBI Taxonomy" id="227884"/>
    <lineage>
        <taxon>Eukaryota</taxon>
        <taxon>Metazoa</taxon>
        <taxon>Ecdysozoa</taxon>
        <taxon>Nematoda</taxon>
        <taxon>Chromadorea</taxon>
        <taxon>Rhabditida</taxon>
        <taxon>Tylenchina</taxon>
        <taxon>Panagrolaimomorpha</taxon>
        <taxon>Panagrolaimoidea</taxon>
        <taxon>Panagrolaimidae</taxon>
        <taxon>Panagrolaimus</taxon>
    </lineage>
</organism>
<proteinExistence type="predicted"/>